<evidence type="ECO:0000313" key="1">
    <source>
        <dbReference type="EMBL" id="TPV36966.1"/>
    </source>
</evidence>
<dbReference type="RefSeq" id="WP_128084239.1">
    <property type="nucleotide sequence ID" value="NZ_CP071405.1"/>
</dbReference>
<name>A0A506PT51_9GAMM</name>
<accession>A0A506PT51</accession>
<dbReference type="InterPro" id="IPR036709">
    <property type="entry name" value="Autotransporte_beta_dom_sf"/>
</dbReference>
<protein>
    <submittedName>
        <fullName evidence="1">Autotransporter</fullName>
    </submittedName>
</protein>
<dbReference type="Gene3D" id="2.40.128.130">
    <property type="entry name" value="Autotransporter beta-domain"/>
    <property type="match status" value="1"/>
</dbReference>
<dbReference type="OrthoDB" id="5292073at2"/>
<dbReference type="EMBL" id="VHJA01000081">
    <property type="protein sequence ID" value="TPV36966.1"/>
    <property type="molecule type" value="Genomic_DNA"/>
</dbReference>
<reference evidence="1 2" key="1">
    <citation type="submission" date="2019-06" db="EMBL/GenBank/DDBJ databases">
        <title>Taxogenomics and systematics of the genus Pantoea.</title>
        <authorList>
            <person name="Tambong J.T."/>
        </authorList>
    </citation>
    <scope>NUCLEOTIDE SEQUENCE [LARGE SCALE GENOMIC DNA]</scope>
    <source>
        <strain evidence="1 2">LMG 24200</strain>
    </source>
</reference>
<keyword evidence="2" id="KW-1185">Reference proteome</keyword>
<dbReference type="SUPFAM" id="SSF103515">
    <property type="entry name" value="Autotransporter"/>
    <property type="match status" value="1"/>
</dbReference>
<organism evidence="1 2">
    <name type="scientific">Pantoea deleyi</name>
    <dbReference type="NCBI Taxonomy" id="470932"/>
    <lineage>
        <taxon>Bacteria</taxon>
        <taxon>Pseudomonadati</taxon>
        <taxon>Pseudomonadota</taxon>
        <taxon>Gammaproteobacteria</taxon>
        <taxon>Enterobacterales</taxon>
        <taxon>Erwiniaceae</taxon>
        <taxon>Pantoea</taxon>
    </lineage>
</organism>
<gene>
    <name evidence="1" type="ORF">FJW01_19975</name>
</gene>
<comment type="caution">
    <text evidence="1">The sequence shown here is derived from an EMBL/GenBank/DDBJ whole genome shotgun (WGS) entry which is preliminary data.</text>
</comment>
<dbReference type="Proteomes" id="UP000317747">
    <property type="component" value="Unassembled WGS sequence"/>
</dbReference>
<sequence>MVPESGGKGLRTCCAVGLLLLSQPTFARGGAPAPQHTDLLPDYDTILAEKIALTPLAFSDDSRALFEAAINSPTASPIALHSETGSTGTTPLGKRYRAGIDLPLSASFTTGPVAQYAVDPQQTNCLQCDYSDPQSREQSASVGWRIDSQQGWIAPWAQVSYHYFLADTPQSVGRDTTNGSEQSDGIDLSIGAQLPLNDNLAAFAAFSQSEALNNEEQQLYSFGFSASF</sequence>
<proteinExistence type="predicted"/>
<evidence type="ECO:0000313" key="2">
    <source>
        <dbReference type="Proteomes" id="UP000317747"/>
    </source>
</evidence>
<dbReference type="AlphaFoldDB" id="A0A506PT51"/>